<dbReference type="Gene3D" id="1.10.10.60">
    <property type="entry name" value="Homeodomain-like"/>
    <property type="match status" value="1"/>
</dbReference>
<dbReference type="InterPro" id="IPR017930">
    <property type="entry name" value="Myb_dom"/>
</dbReference>
<dbReference type="InterPro" id="IPR001005">
    <property type="entry name" value="SANT/Myb"/>
</dbReference>
<dbReference type="SUPFAM" id="SSF46689">
    <property type="entry name" value="Homeodomain-like"/>
    <property type="match status" value="1"/>
</dbReference>
<evidence type="ECO:0000256" key="6">
    <source>
        <dbReference type="ARBA" id="ARBA00023242"/>
    </source>
</evidence>
<evidence type="ECO:0000256" key="3">
    <source>
        <dbReference type="ARBA" id="ARBA00023015"/>
    </source>
</evidence>
<keyword evidence="6" id="KW-0539">Nucleus</keyword>
<evidence type="ECO:0000256" key="2">
    <source>
        <dbReference type="ARBA" id="ARBA00006783"/>
    </source>
</evidence>
<dbReference type="InterPro" id="IPR046955">
    <property type="entry name" value="PHR1-like"/>
</dbReference>
<dbReference type="PANTHER" id="PTHR31499:SF80">
    <property type="entry name" value="HTH MYB-TYPE DOMAIN-CONTAINING PROTEIN"/>
    <property type="match status" value="1"/>
</dbReference>
<gene>
    <name evidence="9" type="ORF">CRG98_038257</name>
</gene>
<keyword evidence="5" id="KW-0804">Transcription</keyword>
<dbReference type="Pfam" id="PF00249">
    <property type="entry name" value="Myb_DNA-binding"/>
    <property type="match status" value="1"/>
</dbReference>
<keyword evidence="3" id="KW-0805">Transcription regulation</keyword>
<evidence type="ECO:0000259" key="8">
    <source>
        <dbReference type="PROSITE" id="PS51294"/>
    </source>
</evidence>
<sequence>MAPNWRFCARGGESETFGGTEGFCGNSYEKFRLMISRTKKLIMHPLYPQTTQMFSANRICGNTCPPSSGFPNDIYYPPAYSDLQHERHHSRNSPFIPQSSTNAPSMCGSQSPHLLLTDCSEESRGVPWDTDSLQEFFNFSENAPVQHTQVEVSSDVMATDDQPKRITWQELPEQVISVEDAMDSDWSKILSKAATMDPKPKDAPLQQPQVHQLQPSHSGEFCMGPPQQSTAGSSKPRMRWTPELHESFVEAVNKLGGSERATPKGVLNLMKVEGLTIYHVKSHLQKYRSAHFKPDSIEGEESSEKTSGTVEDMKCLDLKTSMSITEALRLQVEVQKQLHEQLEIQRKLQLQIEKQGKYLEMLLEKQGELMEDSNIKANSSAVSNTSGSSLMEGKTEVSEVDHATKGLDVRSDASSLEDISKRKKASETIVIEDDDWVNGHPGVSSAKRARGDN</sequence>
<dbReference type="GO" id="GO:0005634">
    <property type="term" value="C:nucleus"/>
    <property type="evidence" value="ECO:0007669"/>
    <property type="project" value="UniProtKB-SubCell"/>
</dbReference>
<feature type="region of interest" description="Disordered" evidence="7">
    <location>
        <begin position="86"/>
        <end position="108"/>
    </location>
</feature>
<dbReference type="FunFam" id="1.10.10.60:FF:000002">
    <property type="entry name" value="Myb family transcription factor"/>
    <property type="match status" value="1"/>
</dbReference>
<dbReference type="Proteomes" id="UP000233551">
    <property type="component" value="Unassembled WGS sequence"/>
</dbReference>
<comment type="caution">
    <text evidence="9">The sequence shown here is derived from an EMBL/GenBank/DDBJ whole genome shotgun (WGS) entry which is preliminary data.</text>
</comment>
<keyword evidence="10" id="KW-1185">Reference proteome</keyword>
<evidence type="ECO:0000256" key="4">
    <source>
        <dbReference type="ARBA" id="ARBA00023054"/>
    </source>
</evidence>
<accession>A0A2I0IBJ7</accession>
<dbReference type="InterPro" id="IPR025756">
    <property type="entry name" value="Myb_CC_LHEQLE"/>
</dbReference>
<dbReference type="AlphaFoldDB" id="A0A2I0IBJ7"/>
<protein>
    <recommendedName>
        <fullName evidence="8">HTH myb-type domain-containing protein</fullName>
    </recommendedName>
</protein>
<dbReference type="STRING" id="22663.A0A2I0IBJ7"/>
<feature type="compositionally biased region" description="Polar residues" evidence="7">
    <location>
        <begin position="92"/>
        <end position="108"/>
    </location>
</feature>
<comment type="similarity">
    <text evidence="2">Belongs to the MYB-CC family.</text>
</comment>
<proteinExistence type="inferred from homology"/>
<dbReference type="NCBIfam" id="TIGR01557">
    <property type="entry name" value="myb_SHAQKYF"/>
    <property type="match status" value="1"/>
</dbReference>
<feature type="region of interest" description="Disordered" evidence="7">
    <location>
        <begin position="405"/>
        <end position="424"/>
    </location>
</feature>
<dbReference type="PROSITE" id="PS51294">
    <property type="entry name" value="HTH_MYB"/>
    <property type="match status" value="1"/>
</dbReference>
<evidence type="ECO:0000256" key="1">
    <source>
        <dbReference type="ARBA" id="ARBA00004123"/>
    </source>
</evidence>
<keyword evidence="4" id="KW-0175">Coiled coil</keyword>
<organism evidence="9 10">
    <name type="scientific">Punica granatum</name>
    <name type="common">Pomegranate</name>
    <dbReference type="NCBI Taxonomy" id="22663"/>
    <lineage>
        <taxon>Eukaryota</taxon>
        <taxon>Viridiplantae</taxon>
        <taxon>Streptophyta</taxon>
        <taxon>Embryophyta</taxon>
        <taxon>Tracheophyta</taxon>
        <taxon>Spermatophyta</taxon>
        <taxon>Magnoliopsida</taxon>
        <taxon>eudicotyledons</taxon>
        <taxon>Gunneridae</taxon>
        <taxon>Pentapetalae</taxon>
        <taxon>rosids</taxon>
        <taxon>malvids</taxon>
        <taxon>Myrtales</taxon>
        <taxon>Lythraceae</taxon>
        <taxon>Punica</taxon>
    </lineage>
</organism>
<dbReference type="GO" id="GO:0003700">
    <property type="term" value="F:DNA-binding transcription factor activity"/>
    <property type="evidence" value="ECO:0007669"/>
    <property type="project" value="InterPro"/>
</dbReference>
<evidence type="ECO:0000313" key="9">
    <source>
        <dbReference type="EMBL" id="PKI41371.1"/>
    </source>
</evidence>
<comment type="subcellular location">
    <subcellularLocation>
        <location evidence="1">Nucleus</location>
    </subcellularLocation>
</comment>
<dbReference type="InterPro" id="IPR006447">
    <property type="entry name" value="Myb_dom_plants"/>
</dbReference>
<dbReference type="PANTHER" id="PTHR31499">
    <property type="entry name" value="MYB FAMILY TRANSCRIPTION FACTOR PHL11"/>
    <property type="match status" value="1"/>
</dbReference>
<evidence type="ECO:0000313" key="10">
    <source>
        <dbReference type="Proteomes" id="UP000233551"/>
    </source>
</evidence>
<dbReference type="EMBL" id="PGOL01003401">
    <property type="protein sequence ID" value="PKI41371.1"/>
    <property type="molecule type" value="Genomic_DNA"/>
</dbReference>
<name>A0A2I0IBJ7_PUNGR</name>
<feature type="domain" description="HTH myb-type" evidence="8">
    <location>
        <begin position="232"/>
        <end position="292"/>
    </location>
</feature>
<dbReference type="Pfam" id="PF14379">
    <property type="entry name" value="Myb_CC_LHEQLE"/>
    <property type="match status" value="1"/>
</dbReference>
<evidence type="ECO:0000256" key="5">
    <source>
        <dbReference type="ARBA" id="ARBA00023163"/>
    </source>
</evidence>
<evidence type="ECO:0000256" key="7">
    <source>
        <dbReference type="SAM" id="MobiDB-lite"/>
    </source>
</evidence>
<dbReference type="GO" id="GO:0003677">
    <property type="term" value="F:DNA binding"/>
    <property type="evidence" value="ECO:0007669"/>
    <property type="project" value="InterPro"/>
</dbReference>
<reference evidence="9 10" key="1">
    <citation type="submission" date="2017-11" db="EMBL/GenBank/DDBJ databases">
        <title>De-novo sequencing of pomegranate (Punica granatum L.) genome.</title>
        <authorList>
            <person name="Akparov Z."/>
            <person name="Amiraslanov A."/>
            <person name="Hajiyeva S."/>
            <person name="Abbasov M."/>
            <person name="Kaur K."/>
            <person name="Hamwieh A."/>
            <person name="Solovyev V."/>
            <person name="Salamov A."/>
            <person name="Braich B."/>
            <person name="Kosarev P."/>
            <person name="Mahmoud A."/>
            <person name="Hajiyev E."/>
            <person name="Babayeva S."/>
            <person name="Izzatullayeva V."/>
            <person name="Mammadov A."/>
            <person name="Mammadov A."/>
            <person name="Sharifova S."/>
            <person name="Ojaghi J."/>
            <person name="Eynullazada K."/>
            <person name="Bayramov B."/>
            <person name="Abdulazimova A."/>
            <person name="Shahmuradov I."/>
        </authorList>
    </citation>
    <scope>NUCLEOTIDE SEQUENCE [LARGE SCALE GENOMIC DNA]</scope>
    <source>
        <strain evidence="10">cv. AG2017</strain>
        <tissue evidence="9">Leaf</tissue>
    </source>
</reference>
<dbReference type="InterPro" id="IPR009057">
    <property type="entry name" value="Homeodomain-like_sf"/>
</dbReference>